<dbReference type="EMBL" id="CACTIH010007348">
    <property type="protein sequence ID" value="CAA3010667.1"/>
    <property type="molecule type" value="Genomic_DNA"/>
</dbReference>
<evidence type="ECO:0000313" key="2">
    <source>
        <dbReference type="Proteomes" id="UP000594638"/>
    </source>
</evidence>
<sequence>MAVSGCSRAFSTFEWRSDPDFSRPEIPLMEKKSIFLAKGGGGGWVRPFFFDLQTLGLTSAAKAVGVVVSSAAMAPVELSNKARRNCGNIDMAQVTVASWSNNQHTSGLTPAAKEGRLCSRCLCRYGAS</sequence>
<reference evidence="1 2" key="1">
    <citation type="submission" date="2019-12" db="EMBL/GenBank/DDBJ databases">
        <authorList>
            <person name="Alioto T."/>
            <person name="Alioto T."/>
            <person name="Gomez Garrido J."/>
        </authorList>
    </citation>
    <scope>NUCLEOTIDE SEQUENCE [LARGE SCALE GENOMIC DNA]</scope>
</reference>
<dbReference type="OrthoDB" id="1939145at2759"/>
<name>A0A8S0U1D3_OLEEU</name>
<evidence type="ECO:0000313" key="1">
    <source>
        <dbReference type="EMBL" id="CAA3010667.1"/>
    </source>
</evidence>
<organism evidence="1 2">
    <name type="scientific">Olea europaea subsp. europaea</name>
    <dbReference type="NCBI Taxonomy" id="158383"/>
    <lineage>
        <taxon>Eukaryota</taxon>
        <taxon>Viridiplantae</taxon>
        <taxon>Streptophyta</taxon>
        <taxon>Embryophyta</taxon>
        <taxon>Tracheophyta</taxon>
        <taxon>Spermatophyta</taxon>
        <taxon>Magnoliopsida</taxon>
        <taxon>eudicotyledons</taxon>
        <taxon>Gunneridae</taxon>
        <taxon>Pentapetalae</taxon>
        <taxon>asterids</taxon>
        <taxon>lamiids</taxon>
        <taxon>Lamiales</taxon>
        <taxon>Oleaceae</taxon>
        <taxon>Oleeae</taxon>
        <taxon>Olea</taxon>
    </lineage>
</organism>
<keyword evidence="2" id="KW-1185">Reference proteome</keyword>
<dbReference type="Proteomes" id="UP000594638">
    <property type="component" value="Unassembled WGS sequence"/>
</dbReference>
<protein>
    <submittedName>
        <fullName evidence="1">Uncharacterized protein</fullName>
    </submittedName>
</protein>
<dbReference type="AlphaFoldDB" id="A0A8S0U1D3"/>
<accession>A0A8S0U1D3</accession>
<comment type="caution">
    <text evidence="1">The sequence shown here is derived from an EMBL/GenBank/DDBJ whole genome shotgun (WGS) entry which is preliminary data.</text>
</comment>
<dbReference type="Gramene" id="OE9A020063T1">
    <property type="protein sequence ID" value="OE9A020063C1"/>
    <property type="gene ID" value="OE9A020063"/>
</dbReference>
<proteinExistence type="predicted"/>
<gene>
    <name evidence="1" type="ORF">OLEA9_A020063</name>
</gene>